<comment type="caution">
    <text evidence="1">The sequence shown here is derived from an EMBL/GenBank/DDBJ whole genome shotgun (WGS) entry which is preliminary data.</text>
</comment>
<gene>
    <name evidence="1" type="ORF">FD47_GL002551</name>
</gene>
<accession>A0A0R1YJN6</accession>
<evidence type="ECO:0000313" key="1">
    <source>
        <dbReference type="EMBL" id="KRM41092.1"/>
    </source>
</evidence>
<protein>
    <submittedName>
        <fullName evidence="1">Uncharacterized protein</fullName>
    </submittedName>
</protein>
<proteinExistence type="predicted"/>
<organism evidence="1 2">
    <name type="scientific">Lentilactobacillus parafarraginis DSM 18390 = JCM 14109</name>
    <dbReference type="NCBI Taxonomy" id="1423786"/>
    <lineage>
        <taxon>Bacteria</taxon>
        <taxon>Bacillati</taxon>
        <taxon>Bacillota</taxon>
        <taxon>Bacilli</taxon>
        <taxon>Lactobacillales</taxon>
        <taxon>Lactobacillaceae</taxon>
        <taxon>Lentilactobacillus</taxon>
    </lineage>
</organism>
<dbReference type="PATRIC" id="fig|1423786.4.peg.2672"/>
<dbReference type="AlphaFoldDB" id="A0A0R1YJN6"/>
<evidence type="ECO:0000313" key="2">
    <source>
        <dbReference type="Proteomes" id="UP000051010"/>
    </source>
</evidence>
<reference evidence="1 2" key="1">
    <citation type="journal article" date="2015" name="Genome Announc.">
        <title>Expanding the biotechnology potential of lactobacilli through comparative genomics of 213 strains and associated genera.</title>
        <authorList>
            <person name="Sun Z."/>
            <person name="Harris H.M."/>
            <person name="McCann A."/>
            <person name="Guo C."/>
            <person name="Argimon S."/>
            <person name="Zhang W."/>
            <person name="Yang X."/>
            <person name="Jeffery I.B."/>
            <person name="Cooney J.C."/>
            <person name="Kagawa T.F."/>
            <person name="Liu W."/>
            <person name="Song Y."/>
            <person name="Salvetti E."/>
            <person name="Wrobel A."/>
            <person name="Rasinkangas P."/>
            <person name="Parkhill J."/>
            <person name="Rea M.C."/>
            <person name="O'Sullivan O."/>
            <person name="Ritari J."/>
            <person name="Douillard F.P."/>
            <person name="Paul Ross R."/>
            <person name="Yang R."/>
            <person name="Briner A.E."/>
            <person name="Felis G.E."/>
            <person name="de Vos W.M."/>
            <person name="Barrangou R."/>
            <person name="Klaenhammer T.R."/>
            <person name="Caufield P.W."/>
            <person name="Cui Y."/>
            <person name="Zhang H."/>
            <person name="O'Toole P.W."/>
        </authorList>
    </citation>
    <scope>NUCLEOTIDE SEQUENCE [LARGE SCALE GENOMIC DNA]</scope>
    <source>
        <strain evidence="1 2">DSM 18390</strain>
    </source>
</reference>
<dbReference type="EMBL" id="AZFZ01000067">
    <property type="protein sequence ID" value="KRM41092.1"/>
    <property type="molecule type" value="Genomic_DNA"/>
</dbReference>
<name>A0A0R1YJN6_9LACO</name>
<dbReference type="Proteomes" id="UP000051010">
    <property type="component" value="Unassembled WGS sequence"/>
</dbReference>
<sequence length="127" mass="14948">MNKEEHAMSNKLPTYNRDQWQHAKDAVLEEYEAYKETLRNQGVDYTIKNARQLLIYQDLVSEWQHKLDTVISDLEDNVFALSIFNDLKKRKVSSLLERGYTHISGWPDFNPSALALWLELEEDETMA</sequence>